<organism evidence="2 3">
    <name type="scientific">Agaribacillus aureus</name>
    <dbReference type="NCBI Taxonomy" id="3051825"/>
    <lineage>
        <taxon>Bacteria</taxon>
        <taxon>Pseudomonadati</taxon>
        <taxon>Bacteroidota</taxon>
        <taxon>Cytophagia</taxon>
        <taxon>Cytophagales</taxon>
        <taxon>Splendidivirgaceae</taxon>
        <taxon>Agaribacillus</taxon>
    </lineage>
</organism>
<keyword evidence="3" id="KW-1185">Reference proteome</keyword>
<evidence type="ECO:0000256" key="1">
    <source>
        <dbReference type="SAM" id="SignalP"/>
    </source>
</evidence>
<dbReference type="EMBL" id="JAUJEB010000002">
    <property type="protein sequence ID" value="MDN5213116.1"/>
    <property type="molecule type" value="Genomic_DNA"/>
</dbReference>
<gene>
    <name evidence="2" type="ORF">QQ020_13700</name>
</gene>
<dbReference type="RefSeq" id="WP_346758456.1">
    <property type="nucleotide sequence ID" value="NZ_JAUJEB010000002.1"/>
</dbReference>
<evidence type="ECO:0008006" key="4">
    <source>
        <dbReference type="Google" id="ProtNLM"/>
    </source>
</evidence>
<feature type="chain" id="PRO_5045369856" description="Outer membrane protein beta-barrel domain-containing protein" evidence="1">
    <location>
        <begin position="19"/>
        <end position="227"/>
    </location>
</feature>
<comment type="caution">
    <text evidence="2">The sequence shown here is derived from an EMBL/GenBank/DDBJ whole genome shotgun (WGS) entry which is preliminary data.</text>
</comment>
<sequence>MSRILWVSMIFFSSTVSAQQLFVETGKLISRFNYENSGGEPPENIRPGSNTFIGAGVRKQLSLSVPSLHGIFAAYYNQYSASGSDTTYQNKYRWDVNYASVNLGFDFEFFDGPNLVERRRGFTSYLRVMASTEFLFQGTQTINNQEFDLLGKEQFDKPFIFLRGGLGSTYCVSKNLALFLQYTGGFSVGTLGKSSEDDEKLRIISHQIGLGVMISLGDCNYCYRGFR</sequence>
<accession>A0ABT8L7T5</accession>
<feature type="signal peptide" evidence="1">
    <location>
        <begin position="1"/>
        <end position="18"/>
    </location>
</feature>
<keyword evidence="1" id="KW-0732">Signal</keyword>
<evidence type="ECO:0000313" key="2">
    <source>
        <dbReference type="EMBL" id="MDN5213116.1"/>
    </source>
</evidence>
<dbReference type="Proteomes" id="UP001172083">
    <property type="component" value="Unassembled WGS sequence"/>
</dbReference>
<reference evidence="2" key="1">
    <citation type="submission" date="2023-06" db="EMBL/GenBank/DDBJ databases">
        <title>Genomic of Agaribacillus aureum.</title>
        <authorList>
            <person name="Wang G."/>
        </authorList>
    </citation>
    <scope>NUCLEOTIDE SEQUENCE</scope>
    <source>
        <strain evidence="2">BMA12</strain>
    </source>
</reference>
<protein>
    <recommendedName>
        <fullName evidence="4">Outer membrane protein beta-barrel domain-containing protein</fullName>
    </recommendedName>
</protein>
<proteinExistence type="predicted"/>
<evidence type="ECO:0000313" key="3">
    <source>
        <dbReference type="Proteomes" id="UP001172083"/>
    </source>
</evidence>
<name>A0ABT8L7T5_9BACT</name>